<evidence type="ECO:0000313" key="3">
    <source>
        <dbReference type="Proteomes" id="UP000229753"/>
    </source>
</evidence>
<dbReference type="InterPro" id="IPR002347">
    <property type="entry name" value="SDR_fam"/>
</dbReference>
<feature type="non-terminal residue" evidence="2">
    <location>
        <position position="41"/>
    </location>
</feature>
<dbReference type="AlphaFoldDB" id="A0A2M7TP17"/>
<dbReference type="Gene3D" id="3.40.50.720">
    <property type="entry name" value="NAD(P)-binding Rossmann-like Domain"/>
    <property type="match status" value="1"/>
</dbReference>
<sequence length="41" mass="4128">MFELTGKKALVTGASRGIGQGIALALAKQGADVAVNFHSKA</sequence>
<dbReference type="InterPro" id="IPR050259">
    <property type="entry name" value="SDR"/>
</dbReference>
<dbReference type="PANTHER" id="PTHR42879">
    <property type="entry name" value="3-OXOACYL-(ACYL-CARRIER-PROTEIN) REDUCTASE"/>
    <property type="match status" value="1"/>
</dbReference>
<dbReference type="Proteomes" id="UP000229753">
    <property type="component" value="Unassembled WGS sequence"/>
</dbReference>
<accession>A0A2M7TP17</accession>
<organism evidence="2 3">
    <name type="scientific">Candidatus Woesebacteria bacterium CG_4_10_14_0_2_um_filter_39_14</name>
    <dbReference type="NCBI Taxonomy" id="1975054"/>
    <lineage>
        <taxon>Bacteria</taxon>
        <taxon>Candidatus Woeseibacteriota</taxon>
    </lineage>
</organism>
<comment type="caution">
    <text evidence="2">The sequence shown here is derived from an EMBL/GenBank/DDBJ whole genome shotgun (WGS) entry which is preliminary data.</text>
</comment>
<evidence type="ECO:0000313" key="2">
    <source>
        <dbReference type="EMBL" id="PIZ50076.1"/>
    </source>
</evidence>
<dbReference type="SUPFAM" id="SSF51735">
    <property type="entry name" value="NAD(P)-binding Rossmann-fold domains"/>
    <property type="match status" value="1"/>
</dbReference>
<comment type="similarity">
    <text evidence="1">Belongs to the short-chain dehydrogenases/reductases (SDR) family.</text>
</comment>
<proteinExistence type="inferred from homology"/>
<name>A0A2M7TP17_9BACT</name>
<reference evidence="3" key="1">
    <citation type="submission" date="2017-09" db="EMBL/GenBank/DDBJ databases">
        <title>Depth-based differentiation of microbial function through sediment-hosted aquifers and enrichment of novel symbionts in the deep terrestrial subsurface.</title>
        <authorList>
            <person name="Probst A.J."/>
            <person name="Ladd B."/>
            <person name="Jarett J.K."/>
            <person name="Geller-Mcgrath D.E."/>
            <person name="Sieber C.M.K."/>
            <person name="Emerson J.B."/>
            <person name="Anantharaman K."/>
            <person name="Thomas B.C."/>
            <person name="Malmstrom R."/>
            <person name="Stieglmeier M."/>
            <person name="Klingl A."/>
            <person name="Woyke T."/>
            <person name="Ryan C.M."/>
            <person name="Banfield J.F."/>
        </authorList>
    </citation>
    <scope>NUCLEOTIDE SEQUENCE [LARGE SCALE GENOMIC DNA]</scope>
</reference>
<dbReference type="PANTHER" id="PTHR42879:SF2">
    <property type="entry name" value="3-OXOACYL-[ACYL-CARRIER-PROTEIN] REDUCTASE FABG"/>
    <property type="match status" value="1"/>
</dbReference>
<protein>
    <submittedName>
        <fullName evidence="2">Short-chain dehydrogenase</fullName>
    </submittedName>
</protein>
<dbReference type="InterPro" id="IPR036291">
    <property type="entry name" value="NAD(P)-bd_dom_sf"/>
</dbReference>
<dbReference type="Pfam" id="PF00106">
    <property type="entry name" value="adh_short"/>
    <property type="match status" value="1"/>
</dbReference>
<dbReference type="EMBL" id="PFNO01000017">
    <property type="protein sequence ID" value="PIZ50076.1"/>
    <property type="molecule type" value="Genomic_DNA"/>
</dbReference>
<evidence type="ECO:0000256" key="1">
    <source>
        <dbReference type="ARBA" id="ARBA00006484"/>
    </source>
</evidence>
<gene>
    <name evidence="2" type="ORF">COY29_00445</name>
</gene>